<feature type="domain" description="PglD N-terminal" evidence="3">
    <location>
        <begin position="3"/>
        <end position="84"/>
    </location>
</feature>
<dbReference type="InterPro" id="IPR001451">
    <property type="entry name" value="Hexapep"/>
</dbReference>
<protein>
    <submittedName>
        <fullName evidence="4">UDP-perosamine 4-acetyltransferase</fullName>
    </submittedName>
</protein>
<dbReference type="NCBIfam" id="TIGR03570">
    <property type="entry name" value="NeuD_NnaD"/>
    <property type="match status" value="1"/>
</dbReference>
<dbReference type="Pfam" id="PF14602">
    <property type="entry name" value="Hexapep_2"/>
    <property type="match status" value="1"/>
</dbReference>
<dbReference type="InterPro" id="IPR041561">
    <property type="entry name" value="PglD_N"/>
</dbReference>
<dbReference type="InterPro" id="IPR050179">
    <property type="entry name" value="Trans_hexapeptide_repeat"/>
</dbReference>
<gene>
    <name evidence="4" type="ORF">SAMN02745110_00926</name>
</gene>
<dbReference type="GO" id="GO:0016740">
    <property type="term" value="F:transferase activity"/>
    <property type="evidence" value="ECO:0007669"/>
    <property type="project" value="UniProtKB-KW"/>
</dbReference>
<dbReference type="Pfam" id="PF00132">
    <property type="entry name" value="Hexapep"/>
    <property type="match status" value="1"/>
</dbReference>
<evidence type="ECO:0000313" key="4">
    <source>
        <dbReference type="EMBL" id="SJZ57986.1"/>
    </source>
</evidence>
<dbReference type="AlphaFoldDB" id="A0A1T4LTP2"/>
<keyword evidence="5" id="KW-1185">Reference proteome</keyword>
<evidence type="ECO:0000259" key="3">
    <source>
        <dbReference type="Pfam" id="PF17836"/>
    </source>
</evidence>
<dbReference type="InterPro" id="IPR011004">
    <property type="entry name" value="Trimer_LpxA-like_sf"/>
</dbReference>
<feature type="binding site" evidence="2">
    <location>
        <position position="149"/>
    </location>
    <ligand>
        <name>acetyl-CoA</name>
        <dbReference type="ChEBI" id="CHEBI:57288"/>
    </ligand>
</feature>
<dbReference type="Proteomes" id="UP000189857">
    <property type="component" value="Unassembled WGS sequence"/>
</dbReference>
<dbReference type="Pfam" id="PF17836">
    <property type="entry name" value="PglD_N"/>
    <property type="match status" value="1"/>
</dbReference>
<dbReference type="PANTHER" id="PTHR43300">
    <property type="entry name" value="ACETYLTRANSFERASE"/>
    <property type="match status" value="1"/>
</dbReference>
<dbReference type="SUPFAM" id="SSF51161">
    <property type="entry name" value="Trimeric LpxA-like enzymes"/>
    <property type="match status" value="1"/>
</dbReference>
<evidence type="ECO:0000256" key="1">
    <source>
        <dbReference type="PIRSR" id="PIRSR620019-1"/>
    </source>
</evidence>
<feature type="site" description="Increases basicity of active site His" evidence="1">
    <location>
        <position position="141"/>
    </location>
</feature>
<feature type="active site" description="Proton acceptor" evidence="1">
    <location>
        <position position="140"/>
    </location>
</feature>
<dbReference type="EMBL" id="FUXA01000006">
    <property type="protein sequence ID" value="SJZ57986.1"/>
    <property type="molecule type" value="Genomic_DNA"/>
</dbReference>
<evidence type="ECO:0000313" key="5">
    <source>
        <dbReference type="Proteomes" id="UP000189857"/>
    </source>
</evidence>
<keyword evidence="4" id="KW-0808">Transferase</keyword>
<accession>A0A1T4LTP2</accession>
<dbReference type="Gene3D" id="2.160.10.10">
    <property type="entry name" value="Hexapeptide repeat proteins"/>
    <property type="match status" value="1"/>
</dbReference>
<dbReference type="Gene3D" id="3.40.50.20">
    <property type="match status" value="1"/>
</dbReference>
<reference evidence="4 5" key="1">
    <citation type="submission" date="2017-02" db="EMBL/GenBank/DDBJ databases">
        <authorList>
            <person name="Peterson S.W."/>
        </authorList>
    </citation>
    <scope>NUCLEOTIDE SEQUENCE [LARGE SCALE GENOMIC DNA]</scope>
    <source>
        <strain evidence="4 5">ATCC 17233</strain>
    </source>
</reference>
<dbReference type="InterPro" id="IPR020019">
    <property type="entry name" value="AcTrfase_PglD-like"/>
</dbReference>
<name>A0A1T4LTP2_9FIRM</name>
<dbReference type="PANTHER" id="PTHR43300:SF7">
    <property type="entry name" value="UDP-N-ACETYLBACILLOSAMINE N-ACETYLTRANSFERASE"/>
    <property type="match status" value="1"/>
</dbReference>
<proteinExistence type="predicted"/>
<dbReference type="CDD" id="cd03360">
    <property type="entry name" value="LbH_AT_putative"/>
    <property type="match status" value="1"/>
</dbReference>
<organism evidence="4 5">
    <name type="scientific">Eubacterium ruminantium</name>
    <dbReference type="NCBI Taxonomy" id="42322"/>
    <lineage>
        <taxon>Bacteria</taxon>
        <taxon>Bacillati</taxon>
        <taxon>Bacillota</taxon>
        <taxon>Clostridia</taxon>
        <taxon>Eubacteriales</taxon>
        <taxon>Eubacteriaceae</taxon>
        <taxon>Eubacterium</taxon>
    </lineage>
</organism>
<feature type="binding site" evidence="2">
    <location>
        <position position="73"/>
    </location>
    <ligand>
        <name>substrate</name>
    </ligand>
</feature>
<sequence length="210" mass="22131">MKKIVLLGAGGHCKSVIDVIKKMNCFDEIVITDPVIKRGTKILGCDVVGTDDCLEELYRQKFEYAFITVGSIGINQIRFKLADKASGFGFKFPVIQDPSAVVSDSAVIGDGTFIGKNAVINAEAKIGNHCIINTGAIIEHECVVGDFAHISVGTTLCGQVRVGNNCMIGSQSTVIQCLNIGENCIVGAGAVVISDLTNDNTAVGVPAKVR</sequence>
<dbReference type="RefSeq" id="WP_078786778.1">
    <property type="nucleotide sequence ID" value="NZ_FMTO01000004.1"/>
</dbReference>
<dbReference type="OrthoDB" id="9801456at2"/>
<evidence type="ECO:0000256" key="2">
    <source>
        <dbReference type="PIRSR" id="PIRSR620019-2"/>
    </source>
</evidence>